<name>A0AAN9ARS9_9CAEN</name>
<proteinExistence type="inferred from homology"/>
<evidence type="ECO:0000256" key="2">
    <source>
        <dbReference type="ARBA" id="ARBA00006581"/>
    </source>
</evidence>
<comment type="caution">
    <text evidence="8">The sequence shown here is derived from an EMBL/GenBank/DDBJ whole genome shotgun (WGS) entry which is preliminary data.</text>
</comment>
<accession>A0AAN9ARS9</accession>
<dbReference type="Pfam" id="PF00692">
    <property type="entry name" value="dUTPase"/>
    <property type="match status" value="1"/>
</dbReference>
<dbReference type="InterPro" id="IPR008181">
    <property type="entry name" value="dUTPase"/>
</dbReference>
<evidence type="ECO:0000313" key="9">
    <source>
        <dbReference type="Proteomes" id="UP001374579"/>
    </source>
</evidence>
<feature type="domain" description="dUTPase-like" evidence="7">
    <location>
        <begin position="258"/>
        <end position="393"/>
    </location>
</feature>
<keyword evidence="4 5" id="KW-0546">Nucleotide metabolism</keyword>
<sequence>MNGRCFCLWKPAHCDGRDLQNLYERWNQVFAGDDICRAIVVINKNNELDGYVRYNFGMTLKDIKRRHDGLGIDCTPKNRKYTDAHYLDIILPTNGMYEPMVYGYPPPEPSRRQKNPTGGRQHQRNEERPSVRRSSGESSPVNSSTKKIRDLAVKLWKDKCYRMTDDEELLYLHHGSAIRNLVSQKNRRLVKTADEILGEPKQTVPWGSGAVGFTPKIPAIPLLDGGVFTNAETVELDLIEPSDNTFRFFLSPRVEYKSKPERKQPGDVGYDVAALTDGSIPPMKTKKIATGVYIISPLGFYMEVKDRSGVSSKGRMVVGGVVDNHYRGELFVSIFNGSLTETWEYFAGDRIAQLVPRLMHDNIRTEYYLADDETILKLAQSTDRGGHGFGSTGV</sequence>
<dbReference type="EMBL" id="JBAMIC010000022">
    <property type="protein sequence ID" value="KAK7091988.1"/>
    <property type="molecule type" value="Genomic_DNA"/>
</dbReference>
<dbReference type="GO" id="GO:0006226">
    <property type="term" value="P:dUMP biosynthetic process"/>
    <property type="evidence" value="ECO:0007669"/>
    <property type="project" value="UniProtKB-UniRule"/>
</dbReference>
<dbReference type="EC" id="3.6.1.23" evidence="5"/>
<comment type="function">
    <text evidence="5">Involved in nucleotide metabolism via production of dUMP, the immediate precursor of thymidine nucleotides, and decreases the intracellular concentration of dUTP so that uracil cannot be incorporated into DNA.</text>
</comment>
<comment type="cofactor">
    <cofactor evidence="5">
        <name>Mg(2+)</name>
        <dbReference type="ChEBI" id="CHEBI:18420"/>
    </cofactor>
</comment>
<comment type="catalytic activity">
    <reaction evidence="5">
        <text>dUTP + H2O = dUMP + diphosphate + H(+)</text>
        <dbReference type="Rhea" id="RHEA:10248"/>
        <dbReference type="ChEBI" id="CHEBI:15377"/>
        <dbReference type="ChEBI" id="CHEBI:15378"/>
        <dbReference type="ChEBI" id="CHEBI:33019"/>
        <dbReference type="ChEBI" id="CHEBI:61555"/>
        <dbReference type="ChEBI" id="CHEBI:246422"/>
        <dbReference type="EC" id="3.6.1.23"/>
    </reaction>
</comment>
<reference evidence="8 9" key="1">
    <citation type="submission" date="2024-02" db="EMBL/GenBank/DDBJ databases">
        <title>Chromosome-scale genome assembly of the rough periwinkle Littorina saxatilis.</title>
        <authorList>
            <person name="De Jode A."/>
            <person name="Faria R."/>
            <person name="Formenti G."/>
            <person name="Sims Y."/>
            <person name="Smith T.P."/>
            <person name="Tracey A."/>
            <person name="Wood J.M.D."/>
            <person name="Zagrodzka Z.B."/>
            <person name="Johannesson K."/>
            <person name="Butlin R.K."/>
            <person name="Leder E.H."/>
        </authorList>
    </citation>
    <scope>NUCLEOTIDE SEQUENCE [LARGE SCALE GENOMIC DNA]</scope>
    <source>
        <strain evidence="8">Snail1</strain>
        <tissue evidence="8">Muscle</tissue>
    </source>
</reference>
<gene>
    <name evidence="8" type="ORF">V1264_009600</name>
</gene>
<protein>
    <recommendedName>
        <fullName evidence="5">Deoxyuridine 5'-triphosphate nucleotidohydrolase</fullName>
        <shortName evidence="5">dUTPase</shortName>
        <ecNumber evidence="5">3.6.1.23</ecNumber>
    </recommendedName>
    <alternativeName>
        <fullName evidence="5">dUTP pyrophosphatase</fullName>
    </alternativeName>
</protein>
<dbReference type="PANTHER" id="PTHR11241:SF0">
    <property type="entry name" value="DEOXYURIDINE 5'-TRIPHOSPHATE NUCLEOTIDOHYDROLASE"/>
    <property type="match status" value="1"/>
</dbReference>
<dbReference type="SUPFAM" id="SSF51283">
    <property type="entry name" value="dUTPase-like"/>
    <property type="match status" value="1"/>
</dbReference>
<feature type="compositionally biased region" description="Polar residues" evidence="6">
    <location>
        <begin position="132"/>
        <end position="145"/>
    </location>
</feature>
<dbReference type="PANTHER" id="PTHR11241">
    <property type="entry name" value="DEOXYURIDINE 5'-TRIPHOSPHATE NUCLEOTIDOHYDROLASE"/>
    <property type="match status" value="1"/>
</dbReference>
<dbReference type="InterPro" id="IPR029054">
    <property type="entry name" value="dUTPase-like"/>
</dbReference>
<keyword evidence="9" id="KW-1185">Reference proteome</keyword>
<keyword evidence="5" id="KW-0479">Metal-binding</keyword>
<evidence type="ECO:0000313" key="8">
    <source>
        <dbReference type="EMBL" id="KAK7091988.1"/>
    </source>
</evidence>
<feature type="region of interest" description="Disordered" evidence="6">
    <location>
        <begin position="101"/>
        <end position="145"/>
    </location>
</feature>
<dbReference type="InterPro" id="IPR036157">
    <property type="entry name" value="dUTPase-like_sf"/>
</dbReference>
<dbReference type="Proteomes" id="UP001374579">
    <property type="component" value="Unassembled WGS sequence"/>
</dbReference>
<evidence type="ECO:0000256" key="6">
    <source>
        <dbReference type="SAM" id="MobiDB-lite"/>
    </source>
</evidence>
<dbReference type="InterPro" id="IPR033704">
    <property type="entry name" value="dUTPase_trimeric"/>
</dbReference>
<dbReference type="GO" id="GO:0004170">
    <property type="term" value="F:dUTP diphosphatase activity"/>
    <property type="evidence" value="ECO:0007669"/>
    <property type="project" value="UniProtKB-UniRule"/>
</dbReference>
<dbReference type="GO" id="GO:0000287">
    <property type="term" value="F:magnesium ion binding"/>
    <property type="evidence" value="ECO:0007669"/>
    <property type="project" value="UniProtKB-UniRule"/>
</dbReference>
<keyword evidence="3 5" id="KW-0378">Hydrolase</keyword>
<dbReference type="Gene3D" id="2.70.40.10">
    <property type="match status" value="1"/>
</dbReference>
<dbReference type="AlphaFoldDB" id="A0AAN9ARS9"/>
<dbReference type="GO" id="GO:0046081">
    <property type="term" value="P:dUTP catabolic process"/>
    <property type="evidence" value="ECO:0007669"/>
    <property type="project" value="UniProtKB-UniRule"/>
</dbReference>
<evidence type="ECO:0000256" key="1">
    <source>
        <dbReference type="ARBA" id="ARBA00005142"/>
    </source>
</evidence>
<dbReference type="CDD" id="cd07557">
    <property type="entry name" value="trimeric_dUTPase"/>
    <property type="match status" value="1"/>
</dbReference>
<evidence type="ECO:0000256" key="4">
    <source>
        <dbReference type="ARBA" id="ARBA00023080"/>
    </source>
</evidence>
<keyword evidence="5" id="KW-0460">Magnesium</keyword>
<organism evidence="8 9">
    <name type="scientific">Littorina saxatilis</name>
    <dbReference type="NCBI Taxonomy" id="31220"/>
    <lineage>
        <taxon>Eukaryota</taxon>
        <taxon>Metazoa</taxon>
        <taxon>Spiralia</taxon>
        <taxon>Lophotrochozoa</taxon>
        <taxon>Mollusca</taxon>
        <taxon>Gastropoda</taxon>
        <taxon>Caenogastropoda</taxon>
        <taxon>Littorinimorpha</taxon>
        <taxon>Littorinoidea</taxon>
        <taxon>Littorinidae</taxon>
        <taxon>Littorina</taxon>
    </lineage>
</organism>
<evidence type="ECO:0000256" key="5">
    <source>
        <dbReference type="RuleBase" id="RU367024"/>
    </source>
</evidence>
<evidence type="ECO:0000256" key="3">
    <source>
        <dbReference type="ARBA" id="ARBA00022801"/>
    </source>
</evidence>
<evidence type="ECO:0000259" key="7">
    <source>
        <dbReference type="Pfam" id="PF00692"/>
    </source>
</evidence>
<comment type="similarity">
    <text evidence="2 5">Belongs to the dUTPase family.</text>
</comment>
<comment type="pathway">
    <text evidence="1 5">Pyrimidine metabolism; dUMP biosynthesis; dUMP from dCTP (dUTP route): step 2/2.</text>
</comment>